<dbReference type="InterPro" id="IPR036291">
    <property type="entry name" value="NAD(P)-bd_dom_sf"/>
</dbReference>
<dbReference type="InterPro" id="IPR011304">
    <property type="entry name" value="L-lactate_DH"/>
</dbReference>
<evidence type="ECO:0000256" key="7">
    <source>
        <dbReference type="PIRSR" id="PIRSR000102-1"/>
    </source>
</evidence>
<evidence type="ECO:0000256" key="8">
    <source>
        <dbReference type="PIRSR" id="PIRSR000102-3"/>
    </source>
</evidence>
<feature type="binding site" evidence="8">
    <location>
        <position position="40"/>
    </location>
    <ligand>
        <name>NAD(+)</name>
        <dbReference type="ChEBI" id="CHEBI:57540"/>
    </ligand>
</feature>
<keyword evidence="5 8" id="KW-0520">NAD</keyword>
<dbReference type="NCBIfam" id="TIGR01771">
    <property type="entry name" value="L-LDH-NAD"/>
    <property type="match status" value="1"/>
</dbReference>
<dbReference type="PRINTS" id="PR00086">
    <property type="entry name" value="LLDHDRGNASE"/>
</dbReference>
<dbReference type="GO" id="GO:0004459">
    <property type="term" value="F:L-lactate dehydrogenase (NAD+) activity"/>
    <property type="evidence" value="ECO:0007669"/>
    <property type="project" value="UniProtKB-EC"/>
</dbReference>
<dbReference type="EMBL" id="JAVHNQ010000006">
    <property type="protein sequence ID" value="KAK6343888.1"/>
    <property type="molecule type" value="Genomic_DNA"/>
</dbReference>
<comment type="caution">
    <text evidence="12">The sequence shown here is derived from an EMBL/GenBank/DDBJ whole genome shotgun (WGS) entry which is preliminary data.</text>
</comment>
<dbReference type="InterPro" id="IPR001557">
    <property type="entry name" value="L-lactate/malate_DH"/>
</dbReference>
<protein>
    <recommendedName>
        <fullName evidence="3 9">L-lactate dehydrogenase</fullName>
        <ecNumber evidence="3 9">1.1.1.27</ecNumber>
    </recommendedName>
</protein>
<evidence type="ECO:0000313" key="12">
    <source>
        <dbReference type="EMBL" id="KAK6343888.1"/>
    </source>
</evidence>
<dbReference type="InterPro" id="IPR015955">
    <property type="entry name" value="Lactate_DH/Glyco_Ohase_4_C"/>
</dbReference>
<feature type="binding site" evidence="8">
    <location>
        <begin position="122"/>
        <end position="124"/>
    </location>
    <ligand>
        <name>NAD(+)</name>
        <dbReference type="ChEBI" id="CHEBI:57540"/>
    </ligand>
</feature>
<evidence type="ECO:0000256" key="1">
    <source>
        <dbReference type="ARBA" id="ARBA00004843"/>
    </source>
</evidence>
<feature type="binding site" evidence="8">
    <location>
        <position position="99"/>
    </location>
    <ligand>
        <name>NAD(+)</name>
        <dbReference type="ChEBI" id="CHEBI:57540"/>
    </ligand>
</feature>
<keyword evidence="13" id="KW-1185">Reference proteome</keyword>
<dbReference type="Proteomes" id="UP001375240">
    <property type="component" value="Unassembled WGS sequence"/>
</dbReference>
<dbReference type="PROSITE" id="PS00064">
    <property type="entry name" value="L_LDH"/>
    <property type="match status" value="1"/>
</dbReference>
<evidence type="ECO:0000256" key="4">
    <source>
        <dbReference type="ARBA" id="ARBA00023002"/>
    </source>
</evidence>
<evidence type="ECO:0000259" key="10">
    <source>
        <dbReference type="Pfam" id="PF00056"/>
    </source>
</evidence>
<evidence type="ECO:0000256" key="2">
    <source>
        <dbReference type="ARBA" id="ARBA00006054"/>
    </source>
</evidence>
<sequence>MATGAGSFSTIAIIGAGSVGCTIAHTLMLRRVCAEVRLVDIAEDLCRAQVQDLQDATYLTNVRIKYATPQEAGQSDIIVITAGAKQKPGETRLDLIEKNYKVLGSVLKGLQPINPLGIILLVANPVDVLTHFAQQMSGLPRNQVLGSGTLLDSIRLRGLLAQRLNISDNSINAYVIGEHGDSQCVAWSSVTVSGAHISLIDDIDESDKLEIGKTVSGKANAIIRAKGFTSYGIGATAANICEAILFDQRPVYPLSCWHEEYRCCISLPAVIGRTGVVAQIPLPLNEKEKEQIEKSAETLREQIAKFQT</sequence>
<feature type="domain" description="Lactate/malate dehydrogenase N-terminal" evidence="10">
    <location>
        <begin position="11"/>
        <end position="146"/>
    </location>
</feature>
<dbReference type="PANTHER" id="PTHR43128">
    <property type="entry name" value="L-2-HYDROXYCARBOXYLATE DEHYDROGENASE (NAD(P)(+))"/>
    <property type="match status" value="1"/>
</dbReference>
<dbReference type="PIRSF" id="PIRSF000102">
    <property type="entry name" value="Lac_mal_DH"/>
    <property type="match status" value="1"/>
</dbReference>
<proteinExistence type="inferred from homology"/>
<dbReference type="EC" id="1.1.1.27" evidence="3 9"/>
<accession>A0AAV9UM19</accession>
<comment type="similarity">
    <text evidence="2">Belongs to the LDH/MDH superfamily. LDH family.</text>
</comment>
<evidence type="ECO:0000259" key="11">
    <source>
        <dbReference type="Pfam" id="PF02866"/>
    </source>
</evidence>
<evidence type="ECO:0000256" key="9">
    <source>
        <dbReference type="RuleBase" id="RU000496"/>
    </source>
</evidence>
<dbReference type="PANTHER" id="PTHR43128:SF16">
    <property type="entry name" value="L-LACTATE DEHYDROGENASE"/>
    <property type="match status" value="1"/>
</dbReference>
<evidence type="ECO:0000256" key="3">
    <source>
        <dbReference type="ARBA" id="ARBA00012967"/>
    </source>
</evidence>
<dbReference type="SUPFAM" id="SSF56327">
    <property type="entry name" value="LDH C-terminal domain-like"/>
    <property type="match status" value="1"/>
</dbReference>
<dbReference type="GO" id="GO:0005737">
    <property type="term" value="C:cytoplasm"/>
    <property type="evidence" value="ECO:0007669"/>
    <property type="project" value="InterPro"/>
</dbReference>
<gene>
    <name evidence="12" type="ORF">TWF696_007542</name>
</gene>
<evidence type="ECO:0000256" key="6">
    <source>
        <dbReference type="ARBA" id="ARBA00049258"/>
    </source>
</evidence>
<dbReference type="InterPro" id="IPR001236">
    <property type="entry name" value="Lactate/malate_DH_N"/>
</dbReference>
<comment type="pathway">
    <text evidence="1 9">Fermentation; pyruvate fermentation to lactate; (S)-lactate from pyruvate: step 1/1.</text>
</comment>
<comment type="catalytic activity">
    <reaction evidence="6 9">
        <text>(S)-lactate + NAD(+) = pyruvate + NADH + H(+)</text>
        <dbReference type="Rhea" id="RHEA:23444"/>
        <dbReference type="ChEBI" id="CHEBI:15361"/>
        <dbReference type="ChEBI" id="CHEBI:15378"/>
        <dbReference type="ChEBI" id="CHEBI:16651"/>
        <dbReference type="ChEBI" id="CHEBI:57540"/>
        <dbReference type="ChEBI" id="CHEBI:57945"/>
        <dbReference type="EC" id="1.1.1.27"/>
    </reaction>
</comment>
<feature type="domain" description="Lactate/malate dehydrogenase C-terminal" evidence="11">
    <location>
        <begin position="149"/>
        <end position="305"/>
    </location>
</feature>
<reference evidence="12 13" key="1">
    <citation type="submission" date="2019-10" db="EMBL/GenBank/DDBJ databases">
        <authorList>
            <person name="Palmer J.M."/>
        </authorList>
    </citation>
    <scope>NUCLEOTIDE SEQUENCE [LARGE SCALE GENOMIC DNA]</scope>
    <source>
        <strain evidence="12 13">TWF696</strain>
    </source>
</reference>
<dbReference type="Pfam" id="PF00056">
    <property type="entry name" value="Ldh_1_N"/>
    <property type="match status" value="1"/>
</dbReference>
<name>A0AAV9UM19_9PEZI</name>
<feature type="binding site" evidence="8">
    <location>
        <begin position="15"/>
        <end position="20"/>
    </location>
    <ligand>
        <name>NAD(+)</name>
        <dbReference type="ChEBI" id="CHEBI:57540"/>
    </ligand>
</feature>
<dbReference type="GO" id="GO:0006089">
    <property type="term" value="P:lactate metabolic process"/>
    <property type="evidence" value="ECO:0007669"/>
    <property type="project" value="TreeGrafter"/>
</dbReference>
<dbReference type="Pfam" id="PF02866">
    <property type="entry name" value="Ldh_1_C"/>
    <property type="match status" value="1"/>
</dbReference>
<dbReference type="CDD" id="cd00300">
    <property type="entry name" value="LDH_like"/>
    <property type="match status" value="1"/>
</dbReference>
<feature type="active site" description="Proton acceptor" evidence="7">
    <location>
        <position position="179"/>
    </location>
</feature>
<keyword evidence="4 9" id="KW-0560">Oxidoreductase</keyword>
<dbReference type="Gene3D" id="3.40.50.720">
    <property type="entry name" value="NAD(P)-binding Rossmann-like Domain"/>
    <property type="match status" value="1"/>
</dbReference>
<organism evidence="12 13">
    <name type="scientific">Orbilia brochopaga</name>
    <dbReference type="NCBI Taxonomy" id="3140254"/>
    <lineage>
        <taxon>Eukaryota</taxon>
        <taxon>Fungi</taxon>
        <taxon>Dikarya</taxon>
        <taxon>Ascomycota</taxon>
        <taxon>Pezizomycotina</taxon>
        <taxon>Orbiliomycetes</taxon>
        <taxon>Orbiliales</taxon>
        <taxon>Orbiliaceae</taxon>
        <taxon>Orbilia</taxon>
    </lineage>
</organism>
<dbReference type="Gene3D" id="3.90.110.10">
    <property type="entry name" value="Lactate dehydrogenase/glycoside hydrolase, family 4, C-terminal"/>
    <property type="match status" value="1"/>
</dbReference>
<dbReference type="InterPro" id="IPR022383">
    <property type="entry name" value="Lactate/malate_DH_C"/>
</dbReference>
<dbReference type="AlphaFoldDB" id="A0AAV9UM19"/>
<dbReference type="SUPFAM" id="SSF51735">
    <property type="entry name" value="NAD(P)-binding Rossmann-fold domains"/>
    <property type="match status" value="1"/>
</dbReference>
<evidence type="ECO:0000256" key="5">
    <source>
        <dbReference type="ARBA" id="ARBA00023027"/>
    </source>
</evidence>
<evidence type="ECO:0000313" key="13">
    <source>
        <dbReference type="Proteomes" id="UP001375240"/>
    </source>
</evidence>
<dbReference type="InterPro" id="IPR018177">
    <property type="entry name" value="L-lactate_DH_AS"/>
</dbReference>